<dbReference type="SUPFAM" id="SSF46955">
    <property type="entry name" value="Putative DNA-binding domain"/>
    <property type="match status" value="1"/>
</dbReference>
<keyword evidence="1" id="KW-0238">DNA-binding</keyword>
<name>A0ABV6MSV4_9PSEU</name>
<dbReference type="RefSeq" id="WP_273941359.1">
    <property type="nucleotide sequence ID" value="NZ_CP097263.1"/>
</dbReference>
<dbReference type="InterPro" id="IPR047057">
    <property type="entry name" value="MerR_fam"/>
</dbReference>
<sequence>MAVEAGPWATIQEASRRSGLSEPTLRYYEQIGLIDPVPRDESSGHRRYSAEAVERLEALACLRGAGMGIGDMRVHLELLTEGNAAAEQQQELFERHAARLVAEIDGLRLRLDYLTLKAELWAARARGDEPAEQAAIVALTALIAQF</sequence>
<dbReference type="PROSITE" id="PS50937">
    <property type="entry name" value="HTH_MERR_2"/>
    <property type="match status" value="1"/>
</dbReference>
<evidence type="ECO:0000256" key="1">
    <source>
        <dbReference type="ARBA" id="ARBA00023125"/>
    </source>
</evidence>
<dbReference type="EMBL" id="JBHLUD010000004">
    <property type="protein sequence ID" value="MFC0542955.1"/>
    <property type="molecule type" value="Genomic_DNA"/>
</dbReference>
<dbReference type="Pfam" id="PF13411">
    <property type="entry name" value="MerR_1"/>
    <property type="match status" value="1"/>
</dbReference>
<dbReference type="InterPro" id="IPR009061">
    <property type="entry name" value="DNA-bd_dom_put_sf"/>
</dbReference>
<dbReference type="CDD" id="cd01109">
    <property type="entry name" value="HTH_YyaN"/>
    <property type="match status" value="1"/>
</dbReference>
<evidence type="ECO:0000313" key="4">
    <source>
        <dbReference type="Proteomes" id="UP001589810"/>
    </source>
</evidence>
<dbReference type="Gene3D" id="1.10.1660.10">
    <property type="match status" value="1"/>
</dbReference>
<dbReference type="PANTHER" id="PTHR30204:SF98">
    <property type="entry name" value="HTH-TYPE TRANSCRIPTIONAL REGULATOR ADHR"/>
    <property type="match status" value="1"/>
</dbReference>
<keyword evidence="4" id="KW-1185">Reference proteome</keyword>
<protein>
    <submittedName>
        <fullName evidence="3">MerR family transcriptional regulator</fullName>
    </submittedName>
</protein>
<comment type="caution">
    <text evidence="3">The sequence shown here is derived from an EMBL/GenBank/DDBJ whole genome shotgun (WGS) entry which is preliminary data.</text>
</comment>
<reference evidence="3 4" key="1">
    <citation type="submission" date="2024-09" db="EMBL/GenBank/DDBJ databases">
        <authorList>
            <person name="Sun Q."/>
            <person name="Mori K."/>
        </authorList>
    </citation>
    <scope>NUCLEOTIDE SEQUENCE [LARGE SCALE GENOMIC DNA]</scope>
    <source>
        <strain evidence="3 4">TBRC 1432</strain>
    </source>
</reference>
<feature type="domain" description="HTH merR-type" evidence="2">
    <location>
        <begin position="10"/>
        <end position="78"/>
    </location>
</feature>
<gene>
    <name evidence="3" type="ORF">ACFFH7_15760</name>
</gene>
<dbReference type="InterPro" id="IPR000551">
    <property type="entry name" value="MerR-type_HTH_dom"/>
</dbReference>
<dbReference type="SMART" id="SM00422">
    <property type="entry name" value="HTH_MERR"/>
    <property type="match status" value="1"/>
</dbReference>
<organism evidence="3 4">
    <name type="scientific">Kutzneria chonburiensis</name>
    <dbReference type="NCBI Taxonomy" id="1483604"/>
    <lineage>
        <taxon>Bacteria</taxon>
        <taxon>Bacillati</taxon>
        <taxon>Actinomycetota</taxon>
        <taxon>Actinomycetes</taxon>
        <taxon>Pseudonocardiales</taxon>
        <taxon>Pseudonocardiaceae</taxon>
        <taxon>Kutzneria</taxon>
    </lineage>
</organism>
<dbReference type="Proteomes" id="UP001589810">
    <property type="component" value="Unassembled WGS sequence"/>
</dbReference>
<accession>A0ABV6MSV4</accession>
<dbReference type="PANTHER" id="PTHR30204">
    <property type="entry name" value="REDOX-CYCLING DRUG-SENSING TRANSCRIPTIONAL ACTIVATOR SOXR"/>
    <property type="match status" value="1"/>
</dbReference>
<proteinExistence type="predicted"/>
<evidence type="ECO:0000259" key="2">
    <source>
        <dbReference type="PROSITE" id="PS50937"/>
    </source>
</evidence>
<evidence type="ECO:0000313" key="3">
    <source>
        <dbReference type="EMBL" id="MFC0542955.1"/>
    </source>
</evidence>